<dbReference type="OrthoDB" id="431050at2759"/>
<dbReference type="AlphaFoldDB" id="A0A812J8X1"/>
<proteinExistence type="predicted"/>
<dbReference type="EMBL" id="CAJNIZ010001925">
    <property type="protein sequence ID" value="CAE7203033.1"/>
    <property type="molecule type" value="Genomic_DNA"/>
</dbReference>
<keyword evidence="3" id="KW-1185">Reference proteome</keyword>
<gene>
    <name evidence="2" type="ORF">SPIL2461_LOCUS1872</name>
</gene>
<evidence type="ECO:0000313" key="3">
    <source>
        <dbReference type="Proteomes" id="UP000649617"/>
    </source>
</evidence>
<evidence type="ECO:0000256" key="1">
    <source>
        <dbReference type="SAM" id="MobiDB-lite"/>
    </source>
</evidence>
<reference evidence="2" key="1">
    <citation type="submission" date="2021-02" db="EMBL/GenBank/DDBJ databases">
        <authorList>
            <person name="Dougan E. K."/>
            <person name="Rhodes N."/>
            <person name="Thang M."/>
            <person name="Chan C."/>
        </authorList>
    </citation>
    <scope>NUCLEOTIDE SEQUENCE</scope>
</reference>
<accession>A0A812J8X1</accession>
<comment type="caution">
    <text evidence="2">The sequence shown here is derived from an EMBL/GenBank/DDBJ whole genome shotgun (WGS) entry which is preliminary data.</text>
</comment>
<organism evidence="2 3">
    <name type="scientific">Symbiodinium pilosum</name>
    <name type="common">Dinoflagellate</name>
    <dbReference type="NCBI Taxonomy" id="2952"/>
    <lineage>
        <taxon>Eukaryota</taxon>
        <taxon>Sar</taxon>
        <taxon>Alveolata</taxon>
        <taxon>Dinophyceae</taxon>
        <taxon>Suessiales</taxon>
        <taxon>Symbiodiniaceae</taxon>
        <taxon>Symbiodinium</taxon>
    </lineage>
</organism>
<feature type="compositionally biased region" description="Basic and acidic residues" evidence="1">
    <location>
        <begin position="10"/>
        <end position="20"/>
    </location>
</feature>
<feature type="region of interest" description="Disordered" evidence="1">
    <location>
        <begin position="1"/>
        <end position="63"/>
    </location>
</feature>
<feature type="compositionally biased region" description="Basic and acidic residues" evidence="1">
    <location>
        <begin position="36"/>
        <end position="49"/>
    </location>
</feature>
<sequence>MAEASAGAKSEPEAPAKEEQDSQETEWEQFQKWKKAQQEAKEKEKEKSRSPPKKTKTAEDDPEFIAKLQSMGIQIDDLDMQLRHQLRTSEQAREDFLAVHQRGALTTYNPDTGIFQAEQPARKRDFATSSADNVEIEQSLEPRIKEAMLSYHQNSVLPNVNKLFQQCDMFYQQVSIETAMQQFQNERFSAQLQSLEQSRANKTVLLYDLPPFTNRSTLEGNVSYVLDSRFPRRYACLLFLDDQHYEDVLQKWHAAFSDRMRRTIHGQDDNIEELYDKSFDLSNNQAKLANFPYP</sequence>
<protein>
    <submittedName>
        <fullName evidence="2">Uncharacterized protein</fullName>
    </submittedName>
</protein>
<dbReference type="Proteomes" id="UP000649617">
    <property type="component" value="Unassembled WGS sequence"/>
</dbReference>
<evidence type="ECO:0000313" key="2">
    <source>
        <dbReference type="EMBL" id="CAE7203033.1"/>
    </source>
</evidence>
<feature type="non-terminal residue" evidence="2">
    <location>
        <position position="1"/>
    </location>
</feature>
<name>A0A812J8X1_SYMPI</name>